<feature type="transmembrane region" description="Helical" evidence="1">
    <location>
        <begin position="169"/>
        <end position="188"/>
    </location>
</feature>
<dbReference type="PATRIC" id="fig|1434110.4.peg.213"/>
<dbReference type="Proteomes" id="UP000033101">
    <property type="component" value="Chromosome"/>
</dbReference>
<dbReference type="RefSeq" id="WP_048136743.1">
    <property type="nucleotide sequence ID" value="NZ_CP009516.1"/>
</dbReference>
<keyword evidence="3" id="KW-1185">Reference proteome</keyword>
<evidence type="ECO:0008006" key="4">
    <source>
        <dbReference type="Google" id="ProtNLM"/>
    </source>
</evidence>
<feature type="transmembrane region" description="Helical" evidence="1">
    <location>
        <begin position="195"/>
        <end position="213"/>
    </location>
</feature>
<gene>
    <name evidence="2" type="ORF">MSHOH_0187</name>
</gene>
<protein>
    <recommendedName>
        <fullName evidence="4">DUF2206 domain-containing protein</fullName>
    </recommendedName>
</protein>
<dbReference type="InterPro" id="IPR018701">
    <property type="entry name" value="DUF2206_membrane"/>
</dbReference>
<feature type="transmembrane region" description="Helical" evidence="1">
    <location>
        <begin position="73"/>
        <end position="96"/>
    </location>
</feature>
<feature type="transmembrane region" description="Helical" evidence="1">
    <location>
        <begin position="350"/>
        <end position="366"/>
    </location>
</feature>
<feature type="transmembrane region" description="Helical" evidence="1">
    <location>
        <begin position="300"/>
        <end position="320"/>
    </location>
</feature>
<dbReference type="OrthoDB" id="292292at2157"/>
<dbReference type="EMBL" id="CP009516">
    <property type="protein sequence ID" value="AKB76670.1"/>
    <property type="molecule type" value="Genomic_DNA"/>
</dbReference>
<feature type="transmembrane region" description="Helical" evidence="1">
    <location>
        <begin position="540"/>
        <end position="559"/>
    </location>
</feature>
<feature type="transmembrane region" description="Helical" evidence="1">
    <location>
        <begin position="108"/>
        <end position="124"/>
    </location>
</feature>
<name>A0A0E3WSK6_9EURY</name>
<feature type="transmembrane region" description="Helical" evidence="1">
    <location>
        <begin position="372"/>
        <end position="389"/>
    </location>
</feature>
<evidence type="ECO:0000256" key="1">
    <source>
        <dbReference type="SAM" id="Phobius"/>
    </source>
</evidence>
<feature type="transmembrane region" description="Helical" evidence="1">
    <location>
        <begin position="479"/>
        <end position="496"/>
    </location>
</feature>
<dbReference type="KEGG" id="mhor:MSHOH_0187"/>
<keyword evidence="1" id="KW-0812">Transmembrane</keyword>
<feature type="transmembrane region" description="Helical" evidence="1">
    <location>
        <begin position="409"/>
        <end position="428"/>
    </location>
</feature>
<dbReference type="AlphaFoldDB" id="A0A0E3WSK6"/>
<feature type="transmembrane region" description="Helical" evidence="1">
    <location>
        <begin position="326"/>
        <end position="343"/>
    </location>
</feature>
<dbReference type="STRING" id="1434110.MSHOH_0187"/>
<sequence>MYSNLGYIRVSNRNLLIVCLSIQLAFLGTVGFDLLNLNIPVLRQLIGFIYLTFIPGFLILETLRLNKLSLIEVILYSTGLSLCFLMFLGVLINFLFPLVGISSPLSDIPLIVTISFVVILLFIFNMSTKSNSYYEFEYKNTSFLFILFLLLIPFLAIFGTLLVNFYQNNLLLMISILIIIGVVIFLVFKDSISKNVYPLSIYVISIFLLYHYSLISMDLCGWDINTEYYFSRLTVQNSFWDPDLSNNVNSMISIGVLMPVYSILLNLDLIWIFKIICPLLFSLVPLCLYSIYIKQTNEKVALLSAYFFVTLFVFYTEMLSLVRQQIAEFFLILLISLMVNGNLSNSKRSFLCIIFSFSLVVSHYGLSYIYMFSLIFSGILLFISNNLWIKKLKNMSHFINIFASPKKVFITQSYILLFVVFALAYYIYTSNSSAFLSLTRMINHTFNSIFTDFLDPGSPSGFSHITSSSISPLYNVAKYLHIFSQFLIIVGVITSLKETKFINITTEYKLFSIIYLLILVVSIVFPFIEISFSTSRIYHISLIFLSPFCVIGGITIIKLTSNILNISWTEKRFKNSLKILSIFFSILLLFNTKFIFVIANERPTSIPLGQEKIDLYGDEDDIISFYSQYHPETEINGAKWLSRYREHSFNIYADRAQVYNKLTSYIMPKEYGLVELTNDTTINENAYVFLGYSNVHFGLMFNKKYSEKSWYGINEISQILDTSFLVYSNSGSGIYYKPKV</sequence>
<evidence type="ECO:0000313" key="2">
    <source>
        <dbReference type="EMBL" id="AKB76670.1"/>
    </source>
</evidence>
<feature type="transmembrane region" description="Helical" evidence="1">
    <location>
        <begin position="579"/>
        <end position="599"/>
    </location>
</feature>
<feature type="transmembrane region" description="Helical" evidence="1">
    <location>
        <begin position="508"/>
        <end position="528"/>
    </location>
</feature>
<evidence type="ECO:0000313" key="3">
    <source>
        <dbReference type="Proteomes" id="UP000033101"/>
    </source>
</evidence>
<dbReference type="HOGENOM" id="CLU_023226_0_0_2"/>
<reference evidence="2 3" key="1">
    <citation type="submission" date="2014-07" db="EMBL/GenBank/DDBJ databases">
        <title>Methanogenic archaea and the global carbon cycle.</title>
        <authorList>
            <person name="Henriksen J.R."/>
            <person name="Luke J."/>
            <person name="Reinhart S."/>
            <person name="Benedict M.N."/>
            <person name="Youngblut N.D."/>
            <person name="Metcalf M.E."/>
            <person name="Whitaker R.J."/>
            <person name="Metcalf W.W."/>
        </authorList>
    </citation>
    <scope>NUCLEOTIDE SEQUENCE [LARGE SCALE GENOMIC DNA]</scope>
    <source>
        <strain evidence="2 3">HB-1</strain>
    </source>
</reference>
<dbReference type="GeneID" id="24829306"/>
<keyword evidence="1" id="KW-1133">Transmembrane helix</keyword>
<proteinExistence type="predicted"/>
<keyword evidence="1" id="KW-0472">Membrane</keyword>
<feature type="transmembrane region" description="Helical" evidence="1">
    <location>
        <begin position="41"/>
        <end position="61"/>
    </location>
</feature>
<feature type="transmembrane region" description="Helical" evidence="1">
    <location>
        <begin position="15"/>
        <end position="35"/>
    </location>
</feature>
<feature type="transmembrane region" description="Helical" evidence="1">
    <location>
        <begin position="144"/>
        <end position="163"/>
    </location>
</feature>
<organism evidence="2 3">
    <name type="scientific">Methanosarcina horonobensis HB-1 = JCM 15518</name>
    <dbReference type="NCBI Taxonomy" id="1434110"/>
    <lineage>
        <taxon>Archaea</taxon>
        <taxon>Methanobacteriati</taxon>
        <taxon>Methanobacteriota</taxon>
        <taxon>Stenosarchaea group</taxon>
        <taxon>Methanomicrobia</taxon>
        <taxon>Methanosarcinales</taxon>
        <taxon>Methanosarcinaceae</taxon>
        <taxon>Methanosarcina</taxon>
    </lineage>
</organism>
<feature type="transmembrane region" description="Helical" evidence="1">
    <location>
        <begin position="269"/>
        <end position="293"/>
    </location>
</feature>
<dbReference type="Pfam" id="PF09971">
    <property type="entry name" value="DUF2206"/>
    <property type="match status" value="1"/>
</dbReference>
<accession>A0A0E3WSK6</accession>